<dbReference type="Proteomes" id="UP000076532">
    <property type="component" value="Unassembled WGS sequence"/>
</dbReference>
<sequence>MTRKAANTEHRNAETEKNGNTKHRKTEQGTRNKKEQGTRMDPENKEARKQGGHAGERTYHAVHAVARPQPLVLVELLERRIVRAAREEVPRAAAACRVLIEIDVHQYRIRGLEVIKENGGRKQGRGRQNGGRGMGCKRRS</sequence>
<feature type="region of interest" description="Disordered" evidence="1">
    <location>
        <begin position="119"/>
        <end position="140"/>
    </location>
</feature>
<accession>A0A166JJQ9</accession>
<evidence type="ECO:0000313" key="2">
    <source>
        <dbReference type="EMBL" id="KZP20937.1"/>
    </source>
</evidence>
<dbReference type="EMBL" id="KV417551">
    <property type="protein sequence ID" value="KZP20937.1"/>
    <property type="molecule type" value="Genomic_DNA"/>
</dbReference>
<dbReference type="AlphaFoldDB" id="A0A166JJQ9"/>
<gene>
    <name evidence="2" type="ORF">FIBSPDRAFT_931953</name>
</gene>
<name>A0A166JJQ9_9AGAM</name>
<reference evidence="2 3" key="1">
    <citation type="journal article" date="2016" name="Mol. Biol. Evol.">
        <title>Comparative Genomics of Early-Diverging Mushroom-Forming Fungi Provides Insights into the Origins of Lignocellulose Decay Capabilities.</title>
        <authorList>
            <person name="Nagy L.G."/>
            <person name="Riley R."/>
            <person name="Tritt A."/>
            <person name="Adam C."/>
            <person name="Daum C."/>
            <person name="Floudas D."/>
            <person name="Sun H."/>
            <person name="Yadav J.S."/>
            <person name="Pangilinan J."/>
            <person name="Larsson K.H."/>
            <person name="Matsuura K."/>
            <person name="Barry K."/>
            <person name="Labutti K."/>
            <person name="Kuo R."/>
            <person name="Ohm R.A."/>
            <person name="Bhattacharya S.S."/>
            <person name="Shirouzu T."/>
            <person name="Yoshinaga Y."/>
            <person name="Martin F.M."/>
            <person name="Grigoriev I.V."/>
            <person name="Hibbett D.S."/>
        </authorList>
    </citation>
    <scope>NUCLEOTIDE SEQUENCE [LARGE SCALE GENOMIC DNA]</scope>
    <source>
        <strain evidence="2 3">CBS 109695</strain>
    </source>
</reference>
<feature type="region of interest" description="Disordered" evidence="1">
    <location>
        <begin position="1"/>
        <end position="63"/>
    </location>
</feature>
<proteinExistence type="predicted"/>
<feature type="compositionally biased region" description="Basic and acidic residues" evidence="1">
    <location>
        <begin position="1"/>
        <end position="19"/>
    </location>
</feature>
<protein>
    <submittedName>
        <fullName evidence="2">Uncharacterized protein</fullName>
    </submittedName>
</protein>
<evidence type="ECO:0000256" key="1">
    <source>
        <dbReference type="SAM" id="MobiDB-lite"/>
    </source>
</evidence>
<evidence type="ECO:0000313" key="3">
    <source>
        <dbReference type="Proteomes" id="UP000076532"/>
    </source>
</evidence>
<feature type="compositionally biased region" description="Basic and acidic residues" evidence="1">
    <location>
        <begin position="26"/>
        <end position="59"/>
    </location>
</feature>
<keyword evidence="3" id="KW-1185">Reference proteome</keyword>
<organism evidence="2 3">
    <name type="scientific">Athelia psychrophila</name>
    <dbReference type="NCBI Taxonomy" id="1759441"/>
    <lineage>
        <taxon>Eukaryota</taxon>
        <taxon>Fungi</taxon>
        <taxon>Dikarya</taxon>
        <taxon>Basidiomycota</taxon>
        <taxon>Agaricomycotina</taxon>
        <taxon>Agaricomycetes</taxon>
        <taxon>Agaricomycetidae</taxon>
        <taxon>Atheliales</taxon>
        <taxon>Atheliaceae</taxon>
        <taxon>Athelia</taxon>
    </lineage>
</organism>